<comment type="caution">
    <text evidence="2">The sequence shown here is derived from an EMBL/GenBank/DDBJ whole genome shotgun (WGS) entry which is preliminary data.</text>
</comment>
<evidence type="ECO:0000313" key="3">
    <source>
        <dbReference type="Proteomes" id="UP000735302"/>
    </source>
</evidence>
<gene>
    <name evidence="2" type="ORF">PoB_004497000</name>
</gene>
<evidence type="ECO:0000256" key="1">
    <source>
        <dbReference type="SAM" id="MobiDB-lite"/>
    </source>
</evidence>
<name>A0AAV4BH87_9GAST</name>
<dbReference type="EMBL" id="BLXT01004960">
    <property type="protein sequence ID" value="GFO18465.1"/>
    <property type="molecule type" value="Genomic_DNA"/>
</dbReference>
<sequence length="92" mass="10375">MYTSTGGKWLPTDQVPWRCQSLVKLQETRVDTTWSAYPHRGDAGNAKATPRKHASSAPHHLCMKNASSTTMRPIRTNVFLFLCSFTSVRTCF</sequence>
<accession>A0AAV4BH87</accession>
<dbReference type="AlphaFoldDB" id="A0AAV4BH87"/>
<dbReference type="Proteomes" id="UP000735302">
    <property type="component" value="Unassembled WGS sequence"/>
</dbReference>
<feature type="region of interest" description="Disordered" evidence="1">
    <location>
        <begin position="36"/>
        <end position="59"/>
    </location>
</feature>
<evidence type="ECO:0000313" key="2">
    <source>
        <dbReference type="EMBL" id="GFO18465.1"/>
    </source>
</evidence>
<protein>
    <submittedName>
        <fullName evidence="2">Uncharacterized protein</fullName>
    </submittedName>
</protein>
<reference evidence="2 3" key="1">
    <citation type="journal article" date="2021" name="Elife">
        <title>Chloroplast acquisition without the gene transfer in kleptoplastic sea slugs, Plakobranchus ocellatus.</title>
        <authorList>
            <person name="Maeda T."/>
            <person name="Takahashi S."/>
            <person name="Yoshida T."/>
            <person name="Shimamura S."/>
            <person name="Takaki Y."/>
            <person name="Nagai Y."/>
            <person name="Toyoda A."/>
            <person name="Suzuki Y."/>
            <person name="Arimoto A."/>
            <person name="Ishii H."/>
            <person name="Satoh N."/>
            <person name="Nishiyama T."/>
            <person name="Hasebe M."/>
            <person name="Maruyama T."/>
            <person name="Minagawa J."/>
            <person name="Obokata J."/>
            <person name="Shigenobu S."/>
        </authorList>
    </citation>
    <scope>NUCLEOTIDE SEQUENCE [LARGE SCALE GENOMIC DNA]</scope>
</reference>
<proteinExistence type="predicted"/>
<organism evidence="2 3">
    <name type="scientific">Plakobranchus ocellatus</name>
    <dbReference type="NCBI Taxonomy" id="259542"/>
    <lineage>
        <taxon>Eukaryota</taxon>
        <taxon>Metazoa</taxon>
        <taxon>Spiralia</taxon>
        <taxon>Lophotrochozoa</taxon>
        <taxon>Mollusca</taxon>
        <taxon>Gastropoda</taxon>
        <taxon>Heterobranchia</taxon>
        <taxon>Euthyneura</taxon>
        <taxon>Panpulmonata</taxon>
        <taxon>Sacoglossa</taxon>
        <taxon>Placobranchoidea</taxon>
        <taxon>Plakobranchidae</taxon>
        <taxon>Plakobranchus</taxon>
    </lineage>
</organism>
<keyword evidence="3" id="KW-1185">Reference proteome</keyword>